<organism evidence="9 10">
    <name type="scientific">Priapulus caudatus</name>
    <name type="common">Priapulid worm</name>
    <dbReference type="NCBI Taxonomy" id="37621"/>
    <lineage>
        <taxon>Eukaryota</taxon>
        <taxon>Metazoa</taxon>
        <taxon>Ecdysozoa</taxon>
        <taxon>Scalidophora</taxon>
        <taxon>Priapulida</taxon>
        <taxon>Priapulimorpha</taxon>
        <taxon>Priapulimorphida</taxon>
        <taxon>Priapulidae</taxon>
        <taxon>Priapulus</taxon>
    </lineage>
</organism>
<evidence type="ECO:0000256" key="1">
    <source>
        <dbReference type="ARBA" id="ARBA00004496"/>
    </source>
</evidence>
<sequence length="1229" mass="133809">MAAPIGGMKVVFSTKVAVCSITALCINNELILAGEGSSLNSYGLTTGTPLDSLKVLKAANIYGIKPGKRFLCVYGQKCIGIVESACADVNSRWRKVGSDYEFEDWILDVCWLNDQECCGELAVALAHNVVLHWDCLSETILTRVYCEENCILYSAKLVGHCWTDLVVAAGTVYNEVLLWNTRVTGGERKNSVMHRLTGHKGVIFDIDVSVATSRLCSVSDDRSIRVYTYTGALSRLHDARFHLLGVFYGHRARVWRARLLRHHLVSVGEDAACVVWDYGGRAVQRYEGHRGRCVWSLAINAAETVIVTGGGDACIRRWIVDDAAPSRVKFLSLPPQTEHSDSTAGLETADSDGVTNVRCDIANHTWLNDKFFLRDARKEAAAEEDTEAGREATAVTGRTTAAEKDTEAGREPTAEAGRTPGTEKDTEAGREATAETGRTAVAEEDTEAGRTVAAQSGKEAAPESRRKSRRVDFPRNVALCDARGVLVMMDSGVLYSHDTASATWRVLLRGRNNFGGYSVMASRHHLVLLGDIAGNICLQSAIDADVDVADASAHAGKVLGLTWAGDDTFLSTGPEGDLALWRVCDAGTSLSMRTLRRYVLPRCSQRWVTAGVVQGRLLVCGDRGGTVHAYRVSEPSGVSTVAEDTSECTDWRQPVQSFARVHGKAGVTDVLRSGSDLVLTAGRDGQYRQWKIDGSSRLKLMYSNRGCKGLDWIEKIILAKDDLWICGFHSSNLVVWSTTLACRLLQVPCGGGHRAWDIRFHGNVATFAYIKSGCVCFGESQLRTDFVVKPSLHGREINSLCHLYTLSHRMNDDKMAAGSSQSVSIIATASEDTTINIAAVCSDATSGTRVQVLYRLQNHISNVRTLAVSRPCCPLVASEGGRVMFSGGGRAQMLAWRVTANAGNAASAAPSGDESAMVGLGEVTDTAALCQYMLLGDISLSEKRKANYKPWKEATPSVNPETRFMSLSAGQLCRNGTNNHDHDVIVRHFIGAACSDGLVRLFGFNEEDRGFQLLGYSNFYGCCVLRVTHLRVFERLLLVTSATDGCIAFWDVEKVVVNFMEERCERDDEGTDSTKMFPKQMEAPMFCITSAHQSGVNSICLSSLPDDKLLVASGGDDNSLRLTVLQTARRDAGVTMEIICTHVEASAHAAQITGIKVLPGDVIVTVSIDQRLTVWKFKILDNVAQLKWTSSTFINIADIAEMEAWQTLDGDWLLGLCGVGLQVLQTHNL</sequence>
<dbReference type="InterPro" id="IPR001680">
    <property type="entry name" value="WD40_rpt"/>
</dbReference>
<dbReference type="Gene3D" id="2.130.10.10">
    <property type="entry name" value="YVTN repeat-like/Quinoprotein amine dehydrogenase"/>
    <property type="match status" value="4"/>
</dbReference>
<evidence type="ECO:0000256" key="3">
    <source>
        <dbReference type="ARBA" id="ARBA00022574"/>
    </source>
</evidence>
<keyword evidence="3" id="KW-0853">WD repeat</keyword>
<evidence type="ECO:0000256" key="7">
    <source>
        <dbReference type="ARBA" id="ARBA00040154"/>
    </source>
</evidence>
<reference evidence="10" key="1">
    <citation type="submission" date="2025-08" db="UniProtKB">
        <authorList>
            <consortium name="RefSeq"/>
        </authorList>
    </citation>
    <scope>IDENTIFICATION</scope>
</reference>
<feature type="compositionally biased region" description="Basic and acidic residues" evidence="8">
    <location>
        <begin position="421"/>
        <end position="433"/>
    </location>
</feature>
<dbReference type="PANTHER" id="PTHR14344">
    <property type="entry name" value="WD REPEAT PROTEIN"/>
    <property type="match status" value="1"/>
</dbReference>
<evidence type="ECO:0000256" key="8">
    <source>
        <dbReference type="SAM" id="MobiDB-lite"/>
    </source>
</evidence>
<evidence type="ECO:0000256" key="6">
    <source>
        <dbReference type="ARBA" id="ARBA00038255"/>
    </source>
</evidence>
<dbReference type="Pfam" id="PF00400">
    <property type="entry name" value="WD40"/>
    <property type="match status" value="3"/>
</dbReference>
<feature type="compositionally biased region" description="Basic and acidic residues" evidence="8">
    <location>
        <begin position="460"/>
        <end position="469"/>
    </location>
</feature>
<evidence type="ECO:0000256" key="2">
    <source>
        <dbReference type="ARBA" id="ARBA00022490"/>
    </source>
</evidence>
<feature type="compositionally biased region" description="Basic and acidic residues" evidence="8">
    <location>
        <begin position="401"/>
        <end position="413"/>
    </location>
</feature>
<dbReference type="SMART" id="SM00320">
    <property type="entry name" value="WD40"/>
    <property type="match status" value="10"/>
</dbReference>
<dbReference type="InterPro" id="IPR015943">
    <property type="entry name" value="WD40/YVTN_repeat-like_dom_sf"/>
</dbReference>
<evidence type="ECO:0000256" key="4">
    <source>
        <dbReference type="ARBA" id="ARBA00022694"/>
    </source>
</evidence>
<dbReference type="InterPro" id="IPR051973">
    <property type="entry name" value="tRNA_Anticodon_Mtase-Reg"/>
</dbReference>
<name>A0ABM1DQD5_PRICU</name>
<comment type="similarity">
    <text evidence="6">Belongs to the WD repeat WDR6 family.</text>
</comment>
<evidence type="ECO:0000313" key="9">
    <source>
        <dbReference type="Proteomes" id="UP000695022"/>
    </source>
</evidence>
<gene>
    <name evidence="10" type="primary">LOC106805174</name>
</gene>
<dbReference type="RefSeq" id="XP_014662156.1">
    <property type="nucleotide sequence ID" value="XM_014806670.1"/>
</dbReference>
<accession>A0ABM1DQD5</accession>
<evidence type="ECO:0000313" key="10">
    <source>
        <dbReference type="RefSeq" id="XP_014662156.1"/>
    </source>
</evidence>
<evidence type="ECO:0000256" key="5">
    <source>
        <dbReference type="ARBA" id="ARBA00022737"/>
    </source>
</evidence>
<dbReference type="SUPFAM" id="SSF50978">
    <property type="entry name" value="WD40 repeat-like"/>
    <property type="match status" value="3"/>
</dbReference>
<keyword evidence="9" id="KW-1185">Reference proteome</keyword>
<keyword evidence="4" id="KW-0819">tRNA processing</keyword>
<comment type="subcellular location">
    <subcellularLocation>
        <location evidence="1">Cytoplasm</location>
    </subcellularLocation>
</comment>
<protein>
    <recommendedName>
        <fullName evidence="7">tRNA (34-2'-O)-methyltransferase regulator WDR6</fullName>
    </recommendedName>
</protein>
<dbReference type="PANTHER" id="PTHR14344:SF3">
    <property type="entry name" value="WD REPEAT-CONTAINING PROTEIN 6"/>
    <property type="match status" value="1"/>
</dbReference>
<dbReference type="InterPro" id="IPR036322">
    <property type="entry name" value="WD40_repeat_dom_sf"/>
</dbReference>
<proteinExistence type="inferred from homology"/>
<keyword evidence="5" id="KW-0677">Repeat</keyword>
<dbReference type="Proteomes" id="UP000695022">
    <property type="component" value="Unplaced"/>
</dbReference>
<keyword evidence="2" id="KW-0963">Cytoplasm</keyword>
<dbReference type="GeneID" id="106805174"/>
<feature type="region of interest" description="Disordered" evidence="8">
    <location>
        <begin position="381"/>
        <end position="469"/>
    </location>
</feature>